<organism evidence="7 8">
    <name type="scientific">Natronomicrosphaera hydrolytica</name>
    <dbReference type="NCBI Taxonomy" id="3242702"/>
    <lineage>
        <taxon>Bacteria</taxon>
        <taxon>Pseudomonadati</taxon>
        <taxon>Planctomycetota</taxon>
        <taxon>Phycisphaerae</taxon>
        <taxon>Phycisphaerales</taxon>
        <taxon>Phycisphaeraceae</taxon>
        <taxon>Natronomicrosphaera</taxon>
    </lineage>
</organism>
<comment type="subunit">
    <text evidence="5">Part of the 50S ribosomal subunit.</text>
</comment>
<dbReference type="HAMAP" id="MF_01328_B">
    <property type="entry name" value="Ribosomal_uL4_B"/>
    <property type="match status" value="1"/>
</dbReference>
<comment type="function">
    <text evidence="5">Forms part of the polypeptide exit tunnel.</text>
</comment>
<feature type="region of interest" description="Disordered" evidence="6">
    <location>
        <begin position="46"/>
        <end position="91"/>
    </location>
</feature>
<evidence type="ECO:0000313" key="8">
    <source>
        <dbReference type="Proteomes" id="UP001575105"/>
    </source>
</evidence>
<keyword evidence="5" id="KW-0699">rRNA-binding</keyword>
<proteinExistence type="inferred from homology"/>
<evidence type="ECO:0000256" key="5">
    <source>
        <dbReference type="HAMAP-Rule" id="MF_01328"/>
    </source>
</evidence>
<dbReference type="InterPro" id="IPR002136">
    <property type="entry name" value="Ribosomal_uL4"/>
</dbReference>
<evidence type="ECO:0000256" key="4">
    <source>
        <dbReference type="ARBA" id="ARBA00035244"/>
    </source>
</evidence>
<comment type="caution">
    <text evidence="7">The sequence shown here is derived from an EMBL/GenBank/DDBJ whole genome shotgun (WGS) entry which is preliminary data.</text>
</comment>
<evidence type="ECO:0000256" key="6">
    <source>
        <dbReference type="SAM" id="MobiDB-lite"/>
    </source>
</evidence>
<protein>
    <recommendedName>
        <fullName evidence="4 5">Large ribosomal subunit protein uL4</fullName>
    </recommendedName>
</protein>
<dbReference type="PANTHER" id="PTHR10746">
    <property type="entry name" value="50S RIBOSOMAL PROTEIN L4"/>
    <property type="match status" value="1"/>
</dbReference>
<dbReference type="InterPro" id="IPR023574">
    <property type="entry name" value="Ribosomal_uL4_dom_sf"/>
</dbReference>
<keyword evidence="3 5" id="KW-0687">Ribonucleoprotein</keyword>
<gene>
    <name evidence="5 7" type="primary">rplD</name>
    <name evidence="7" type="ORF">ACERK3_12060</name>
</gene>
<name>A0ABV4U908_9BACT</name>
<dbReference type="Proteomes" id="UP001575105">
    <property type="component" value="Unassembled WGS sequence"/>
</dbReference>
<dbReference type="GO" id="GO:0005840">
    <property type="term" value="C:ribosome"/>
    <property type="evidence" value="ECO:0007669"/>
    <property type="project" value="UniProtKB-KW"/>
</dbReference>
<reference evidence="7 8" key="1">
    <citation type="submission" date="2024-08" db="EMBL/GenBank/DDBJ databases">
        <title>Whole-genome sequencing of halo(alkali)philic microorganisms from hypersaline lakes.</title>
        <authorList>
            <person name="Sorokin D.Y."/>
            <person name="Merkel A.Y."/>
            <person name="Messina E."/>
            <person name="Yakimov M."/>
        </authorList>
    </citation>
    <scope>NUCLEOTIDE SEQUENCE [LARGE SCALE GENOMIC DNA]</scope>
    <source>
        <strain evidence="7 8">AB-hyl4</strain>
    </source>
</reference>
<comment type="function">
    <text evidence="5">One of the primary rRNA binding proteins, this protein initially binds near the 5'-end of the 23S rRNA. It is important during the early stages of 50S assembly. It makes multiple contacts with different domains of the 23S rRNA in the assembled 50S subunit and ribosome.</text>
</comment>
<dbReference type="Gene3D" id="3.40.1370.10">
    <property type="match status" value="1"/>
</dbReference>
<dbReference type="SUPFAM" id="SSF52166">
    <property type="entry name" value="Ribosomal protein L4"/>
    <property type="match status" value="1"/>
</dbReference>
<dbReference type="Pfam" id="PF00573">
    <property type="entry name" value="Ribosomal_L4"/>
    <property type="match status" value="1"/>
</dbReference>
<evidence type="ECO:0000313" key="7">
    <source>
        <dbReference type="EMBL" id="MFA9479019.1"/>
    </source>
</evidence>
<comment type="similarity">
    <text evidence="1 5">Belongs to the universal ribosomal protein uL4 family.</text>
</comment>
<dbReference type="PANTHER" id="PTHR10746:SF6">
    <property type="entry name" value="LARGE RIBOSOMAL SUBUNIT PROTEIN UL4M"/>
    <property type="match status" value="1"/>
</dbReference>
<accession>A0ABV4U908</accession>
<dbReference type="InterPro" id="IPR013005">
    <property type="entry name" value="Ribosomal_uL4-like"/>
</dbReference>
<evidence type="ECO:0000256" key="3">
    <source>
        <dbReference type="ARBA" id="ARBA00023274"/>
    </source>
</evidence>
<evidence type="ECO:0000256" key="1">
    <source>
        <dbReference type="ARBA" id="ARBA00010528"/>
    </source>
</evidence>
<dbReference type="RefSeq" id="WP_425345936.1">
    <property type="nucleotide sequence ID" value="NZ_JBGUBD010000006.1"/>
</dbReference>
<keyword evidence="8" id="KW-1185">Reference proteome</keyword>
<evidence type="ECO:0000256" key="2">
    <source>
        <dbReference type="ARBA" id="ARBA00022980"/>
    </source>
</evidence>
<dbReference type="EMBL" id="JBGUBD010000006">
    <property type="protein sequence ID" value="MFA9479019.1"/>
    <property type="molecule type" value="Genomic_DNA"/>
</dbReference>
<dbReference type="NCBIfam" id="TIGR03953">
    <property type="entry name" value="rplD_bact"/>
    <property type="match status" value="1"/>
</dbReference>
<keyword evidence="5" id="KW-0694">RNA-binding</keyword>
<keyword evidence="2 5" id="KW-0689">Ribosomal protein</keyword>
<sequence>MIEIPVHNTSGEQVGTVQVDEQVLGGEVRHGLLKQAYVRYHANRRQGTVRTKNRSEVSHSTRKLYKQKGTGNARRGDMNANILRGGGHAFAKRPRDFRQDMPVKMRRLANRNALLAKLVDGEVKLIESISFEKPSTKQFGTLLQALKVDRSCLVALADTTGPAGRSTQNIDDVTLTQIDRLNAFDLLNHRYIVAEKGAFEQYIARITEQAAGDAGQKTEQEVAA</sequence>